<evidence type="ECO:0000313" key="4">
    <source>
        <dbReference type="EMBL" id="CAL1163640.1"/>
    </source>
</evidence>
<evidence type="ECO:0008006" key="6">
    <source>
        <dbReference type="Google" id="ProtNLM"/>
    </source>
</evidence>
<evidence type="ECO:0000313" key="5">
    <source>
        <dbReference type="Proteomes" id="UP001152797"/>
    </source>
</evidence>
<dbReference type="InterPro" id="IPR011990">
    <property type="entry name" value="TPR-like_helical_dom_sf"/>
</dbReference>
<reference evidence="3" key="1">
    <citation type="submission" date="2022-10" db="EMBL/GenBank/DDBJ databases">
        <authorList>
            <person name="Chen Y."/>
            <person name="Dougan E. K."/>
            <person name="Chan C."/>
            <person name="Rhodes N."/>
            <person name="Thang M."/>
        </authorList>
    </citation>
    <scope>NUCLEOTIDE SEQUENCE</scope>
</reference>
<sequence length="1121" mass="125575">MRAAALVRQLKSCSWLEALRIYQEAVRQQVELNVILYGAAISACKSQWPVALWLLGRFQDEKLQSDAVLYSNCINSCRKGPWRKAICFLEDFESKEIQSDLFVYNGALGALGACEVAWSHALQLFASLQPPRRQRRDAVALSAAIAAMERCSQWQSILALLFEEASPANLISYNHAISGLGRSGHWQIALELVMALEKRRFKLDAISYNSLISGFSTAHLWKEALHVLERFEEVSLQRDHFSYSATMGACGQAHFWQQACQLLAVAATVDHVMVKAALEACAQAVQWQQALHLWQHGSVATGRPLVMALGKGTQWLLALQVLQEMAPVVAEYQLVAAWNTVIGSLSSVSLSRALELLRTMEESQLRTDSRMYEELIDAAGKKQQWELCSFLLQRMRSLQGEVDLLSHCSVVTACHQSQQWQLAGWMLSALPHQQLEPDLAARNMFIDVSETGGHWQEAVESYQEAEETWGVDIVGLTSAMSALTMARRWRQSAFLFQGLHQRSLEATGMSYTVALRTYVGARKLRHSLQLLADLATQRAATAAKIAGNAAVQTCQLDSPWFRALSFYDAVRCLLGEREGNDASDVSLLSSFDRASQWQRSMDLSNMRRGTFPTSSVSVMKVNTVINACSMALEWRRGVSLLFQLPLHGLQGSCVSFHSAFAGSAWRMVLGLLEQLGGELSLDTYHAALQALRRDEIFTVGPSSSSWQAAVQLFGVAKAQLRVSLITLNLLISSVPWNWALYLFSSMQHPDSYSYYAVMNTYLRADQWQRCLEVCRSMRLEALNPDQRIYSPLLERCLGGAFPLGEVLKALEPWKSHAASAMEPLFPHVSYRHASLMVNFGKPMTKLPFTCRSVSEAATAHASVTPAPSGKYEMLMPVAFPDEGTFDWLDSFLEANPKYTELSDRKMMEWAVASGLTRPKLGLNASNDKPNYQYGVHSLDDNSLMKVVQSIPSIQPRNFVVMEVKSNLVAEERSQILKRFPGYKKVAHVVMGKPKEAYKHRVHNQILKQKQQKSDSTWRMKKAQQEQKKRILEQQKLMAEKKKEMEEKKKAEAEAKKAEEAKKAKEAKEAKEGEEGEEAAAEATEEPAAEETEAKDAEMKEEEPKAEEPKAEEEDLGDEPPQ</sequence>
<feature type="non-terminal residue" evidence="3">
    <location>
        <position position="1121"/>
    </location>
</feature>
<protein>
    <recommendedName>
        <fullName evidence="6">Pentatricopeptide repeat-containing protein, chloroplastic</fullName>
    </recommendedName>
</protein>
<feature type="compositionally biased region" description="Basic and acidic residues" evidence="2">
    <location>
        <begin position="1091"/>
        <end position="1108"/>
    </location>
</feature>
<feature type="compositionally biased region" description="Basic and acidic residues" evidence="2">
    <location>
        <begin position="1011"/>
        <end position="1072"/>
    </location>
</feature>
<keyword evidence="5" id="KW-1185">Reference proteome</keyword>
<dbReference type="InterPro" id="IPR002885">
    <property type="entry name" value="PPR_rpt"/>
</dbReference>
<dbReference type="PANTHER" id="PTHR47938:SF35">
    <property type="entry name" value="PENTATRICOPEPTIDE REPEAT-CONTAINING PROTEIN 4, MITOCHONDRIAL-RELATED"/>
    <property type="match status" value="1"/>
</dbReference>
<dbReference type="PANTHER" id="PTHR47938">
    <property type="entry name" value="RESPIRATORY COMPLEX I CHAPERONE (CIA84), PUTATIVE (AFU_ORTHOLOGUE AFUA_2G06020)-RELATED"/>
    <property type="match status" value="1"/>
</dbReference>
<dbReference type="EMBL" id="CAMXCT020004757">
    <property type="protein sequence ID" value="CAL1163640.1"/>
    <property type="molecule type" value="Genomic_DNA"/>
</dbReference>
<reference evidence="4" key="2">
    <citation type="submission" date="2024-04" db="EMBL/GenBank/DDBJ databases">
        <authorList>
            <person name="Chen Y."/>
            <person name="Shah S."/>
            <person name="Dougan E. K."/>
            <person name="Thang M."/>
            <person name="Chan C."/>
        </authorList>
    </citation>
    <scope>NUCLEOTIDE SEQUENCE [LARGE SCALE GENOMIC DNA]</scope>
</reference>
<gene>
    <name evidence="3" type="ORF">C1SCF055_LOCUS35547</name>
</gene>
<proteinExistence type="predicted"/>
<feature type="region of interest" description="Disordered" evidence="2">
    <location>
        <begin position="1005"/>
        <end position="1121"/>
    </location>
</feature>
<evidence type="ECO:0000256" key="1">
    <source>
        <dbReference type="PROSITE-ProRule" id="PRU00708"/>
    </source>
</evidence>
<evidence type="ECO:0000313" key="3">
    <source>
        <dbReference type="EMBL" id="CAI4010265.1"/>
    </source>
</evidence>
<dbReference type="EMBL" id="CAMXCT030004757">
    <property type="protein sequence ID" value="CAL4797577.1"/>
    <property type="molecule type" value="Genomic_DNA"/>
</dbReference>
<dbReference type="AlphaFoldDB" id="A0A9P1DHH5"/>
<accession>A0A9P1DHH5</accession>
<dbReference type="EMBL" id="CAMXCT010004757">
    <property type="protein sequence ID" value="CAI4010265.1"/>
    <property type="molecule type" value="Genomic_DNA"/>
</dbReference>
<feature type="compositionally biased region" description="Acidic residues" evidence="2">
    <location>
        <begin position="1073"/>
        <end position="1090"/>
    </location>
</feature>
<feature type="repeat" description="PPR" evidence="1">
    <location>
        <begin position="169"/>
        <end position="203"/>
    </location>
</feature>
<feature type="repeat" description="PPR" evidence="1">
    <location>
        <begin position="204"/>
        <end position="238"/>
    </location>
</feature>
<feature type="repeat" description="PPR" evidence="1">
    <location>
        <begin position="750"/>
        <end position="784"/>
    </location>
</feature>
<dbReference type="OrthoDB" id="185373at2759"/>
<name>A0A9P1DHH5_9DINO</name>
<evidence type="ECO:0000256" key="2">
    <source>
        <dbReference type="SAM" id="MobiDB-lite"/>
    </source>
</evidence>
<organism evidence="3">
    <name type="scientific">Cladocopium goreaui</name>
    <dbReference type="NCBI Taxonomy" id="2562237"/>
    <lineage>
        <taxon>Eukaryota</taxon>
        <taxon>Sar</taxon>
        <taxon>Alveolata</taxon>
        <taxon>Dinophyceae</taxon>
        <taxon>Suessiales</taxon>
        <taxon>Symbiodiniaceae</taxon>
        <taxon>Cladocopium</taxon>
    </lineage>
</organism>
<dbReference type="GO" id="GO:0003729">
    <property type="term" value="F:mRNA binding"/>
    <property type="evidence" value="ECO:0007669"/>
    <property type="project" value="TreeGrafter"/>
</dbReference>
<dbReference type="Pfam" id="PF13041">
    <property type="entry name" value="PPR_2"/>
    <property type="match status" value="1"/>
</dbReference>
<feature type="compositionally biased region" description="Acidic residues" evidence="2">
    <location>
        <begin position="1109"/>
        <end position="1121"/>
    </location>
</feature>
<dbReference type="Gene3D" id="1.25.40.10">
    <property type="entry name" value="Tetratricopeptide repeat domain"/>
    <property type="match status" value="4"/>
</dbReference>
<dbReference type="Proteomes" id="UP001152797">
    <property type="component" value="Unassembled WGS sequence"/>
</dbReference>
<comment type="caution">
    <text evidence="3">The sequence shown here is derived from an EMBL/GenBank/DDBJ whole genome shotgun (WGS) entry which is preliminary data.</text>
</comment>
<dbReference type="PROSITE" id="PS51375">
    <property type="entry name" value="PPR"/>
    <property type="match status" value="3"/>
</dbReference>